<reference evidence="2" key="1">
    <citation type="journal article" date="2019" name="Sci. Rep.">
        <title>Draft genome of Tanacetum cinerariifolium, the natural source of mosquito coil.</title>
        <authorList>
            <person name="Yamashiro T."/>
            <person name="Shiraishi A."/>
            <person name="Satake H."/>
            <person name="Nakayama K."/>
        </authorList>
    </citation>
    <scope>NUCLEOTIDE SEQUENCE</scope>
</reference>
<dbReference type="InterPro" id="IPR058570">
    <property type="entry name" value="HROB_OB"/>
</dbReference>
<organism evidence="2">
    <name type="scientific">Tanacetum cinerariifolium</name>
    <name type="common">Dalmatian daisy</name>
    <name type="synonym">Chrysanthemum cinerariifolium</name>
    <dbReference type="NCBI Taxonomy" id="118510"/>
    <lineage>
        <taxon>Eukaryota</taxon>
        <taxon>Viridiplantae</taxon>
        <taxon>Streptophyta</taxon>
        <taxon>Embryophyta</taxon>
        <taxon>Tracheophyta</taxon>
        <taxon>Spermatophyta</taxon>
        <taxon>Magnoliopsida</taxon>
        <taxon>eudicotyledons</taxon>
        <taxon>Gunneridae</taxon>
        <taxon>Pentapetalae</taxon>
        <taxon>asterids</taxon>
        <taxon>campanulids</taxon>
        <taxon>Asterales</taxon>
        <taxon>Asteraceae</taxon>
        <taxon>Asteroideae</taxon>
        <taxon>Anthemideae</taxon>
        <taxon>Anthemidinae</taxon>
        <taxon>Tanacetum</taxon>
    </lineage>
</organism>
<sequence>MDAKLAWLLEKYYCRSQTHIGDVYLTAEELHQLHLDEALRETLEEQAMSEKAREEKIRQKQANDDEFFLEFRVMRIDSDYDLDIDDSYLHSTPVLRSSSNARVEPSSSTPNQVRIIPGPAGTVQLYSSTCFEPSPSTSNPVRRIPGSAGLVQQAKQLKEKISATNYVISIGGTVTGCLRDINNFVKKEKLDQVVAIVKSCSPNYLGDLNVTMKDLSRALRGTVYYKVLDVGSYGKNITVGAAMILANVFVFTLKTSEHYLSIIKKNVVKVFRKDTVSLA</sequence>
<dbReference type="AlphaFoldDB" id="A0A699GYM8"/>
<feature type="domain" description="Homologous recombination OB-fold protein OB-fold" evidence="1">
    <location>
        <begin position="188"/>
        <end position="273"/>
    </location>
</feature>
<accession>A0A699GYM8</accession>
<dbReference type="EMBL" id="BKCJ010068363">
    <property type="protein sequence ID" value="GEW66676.1"/>
    <property type="molecule type" value="Genomic_DNA"/>
</dbReference>
<dbReference type="PANTHER" id="PTHR14523:SF1">
    <property type="entry name" value="HOMOLOGOUS RECOMBINATION OB-FOLD PROTEIN"/>
    <property type="match status" value="1"/>
</dbReference>
<gene>
    <name evidence="2" type="ORF">Tci_238652</name>
</gene>
<name>A0A699GYM8_TANCI</name>
<dbReference type="PANTHER" id="PTHR14523">
    <property type="entry name" value="UNCHARACTERIZED PROTEIN C17ORF53 HOMOLOG"/>
    <property type="match status" value="1"/>
</dbReference>
<dbReference type="GO" id="GO:0000725">
    <property type="term" value="P:recombinational repair"/>
    <property type="evidence" value="ECO:0007669"/>
    <property type="project" value="InterPro"/>
</dbReference>
<evidence type="ECO:0000259" key="1">
    <source>
        <dbReference type="Pfam" id="PF15072"/>
    </source>
</evidence>
<proteinExistence type="predicted"/>
<protein>
    <recommendedName>
        <fullName evidence="1">Homologous recombination OB-fold protein OB-fold domain-containing protein</fullName>
    </recommendedName>
</protein>
<dbReference type="Pfam" id="PF15072">
    <property type="entry name" value="HROB"/>
    <property type="match status" value="1"/>
</dbReference>
<evidence type="ECO:0000313" key="2">
    <source>
        <dbReference type="EMBL" id="GEW66676.1"/>
    </source>
</evidence>
<dbReference type="InterPro" id="IPR028045">
    <property type="entry name" value="HROB"/>
</dbReference>
<comment type="caution">
    <text evidence="2">The sequence shown here is derived from an EMBL/GenBank/DDBJ whole genome shotgun (WGS) entry which is preliminary data.</text>
</comment>